<dbReference type="PANTHER" id="PTHR43797">
    <property type="entry name" value="HOMOCYSTEINE/CYSTEINE SYNTHASE"/>
    <property type="match status" value="1"/>
</dbReference>
<evidence type="ECO:0000256" key="5">
    <source>
        <dbReference type="PIRSR" id="PIRSR001434-2"/>
    </source>
</evidence>
<gene>
    <name evidence="7" type="ORF">AL072_01335</name>
</gene>
<dbReference type="PIRSF" id="PIRSF001434">
    <property type="entry name" value="CGS"/>
    <property type="match status" value="1"/>
</dbReference>
<dbReference type="GO" id="GO:0006535">
    <property type="term" value="P:cysteine biosynthetic process from serine"/>
    <property type="evidence" value="ECO:0007669"/>
    <property type="project" value="TreeGrafter"/>
</dbReference>
<dbReference type="AlphaFoldDB" id="A0AAC8VV61"/>
<name>A0AAC8VV61_9PROT</name>
<feature type="modified residue" description="N6-(pyridoxal phosphate)lysine" evidence="5">
    <location>
        <position position="210"/>
    </location>
</feature>
<dbReference type="Pfam" id="PF01053">
    <property type="entry name" value="Cys_Met_Meta_PP"/>
    <property type="match status" value="1"/>
</dbReference>
<sequence length="453" mass="47531">MAGAKFLKFDTQSLHAGQKPDPATGARAVPIHLTSSYVFSDVDQAAALFNLERPGHIYSRISNPTVAVLEERLATLEGGVGAVCTASGQAALSLAIMTLMGAGGHIVASSSIYGGSRNLLAYTLPRFGITTSFVHPRDLDGIRAAIRPETRLVFGEVLGNPGLEVLDVPKVAAIAHEAGIPLLIDSTFTTPYLCRPFEHGADLIMHSCTKWLGGHGTAIGGVVIDGGRFDWEASGKFPTLTEPYAGYHGIDFAEEYGPAAFIARARAEGLRDFGACMSPMNAFQILQGVETLPLRMKGHIHNARKIVGFLEGELYSETGAGNGGGKGGSTGAVAWVSYPELVDHPDHALAARLLPQGAGSIISFGIRGTGEGGSREAGRRFIESLTLFSHLANVGDAKSLVIHPASTTHAQLDAEALAAAGVGEDMIRLSIGLEDCEDLIDDLKQALRAATKG</sequence>
<dbReference type="Gene3D" id="3.40.640.10">
    <property type="entry name" value="Type I PLP-dependent aspartate aminotransferase-like (Major domain)"/>
    <property type="match status" value="1"/>
</dbReference>
<dbReference type="PANTHER" id="PTHR43797:SF2">
    <property type="entry name" value="HOMOCYSTEINE_CYSTEINE SYNTHASE"/>
    <property type="match status" value="1"/>
</dbReference>
<dbReference type="InterPro" id="IPR015421">
    <property type="entry name" value="PyrdxlP-dep_Trfase_major"/>
</dbReference>
<evidence type="ECO:0000256" key="6">
    <source>
        <dbReference type="RuleBase" id="RU362118"/>
    </source>
</evidence>
<evidence type="ECO:0000256" key="3">
    <source>
        <dbReference type="ARBA" id="ARBA00022679"/>
    </source>
</evidence>
<evidence type="ECO:0000313" key="8">
    <source>
        <dbReference type="Proteomes" id="UP000069935"/>
    </source>
</evidence>
<dbReference type="SUPFAM" id="SSF53383">
    <property type="entry name" value="PLP-dependent transferases"/>
    <property type="match status" value="1"/>
</dbReference>
<keyword evidence="4 5" id="KW-0663">Pyridoxal phosphate</keyword>
<reference evidence="7 8" key="2">
    <citation type="journal article" date="2016" name="Genome Announc.">
        <title>Complete Genome Sequence of a Strain of Azospirillum thiophilum Isolated from a Sulfide Spring.</title>
        <authorList>
            <person name="Fomenkov A."/>
            <person name="Vincze T."/>
            <person name="Grabovich M."/>
            <person name="Anton B.P."/>
            <person name="Dubinina G."/>
            <person name="Orlova M."/>
            <person name="Belousova E."/>
            <person name="Roberts R.J."/>
        </authorList>
    </citation>
    <scope>NUCLEOTIDE SEQUENCE [LARGE SCALE GENOMIC DNA]</scope>
    <source>
        <strain evidence="7 8">BV-S</strain>
    </source>
</reference>
<dbReference type="GO" id="GO:0005737">
    <property type="term" value="C:cytoplasm"/>
    <property type="evidence" value="ECO:0007669"/>
    <property type="project" value="TreeGrafter"/>
</dbReference>
<dbReference type="Gene3D" id="3.90.1150.10">
    <property type="entry name" value="Aspartate Aminotransferase, domain 1"/>
    <property type="match status" value="1"/>
</dbReference>
<organism evidence="7 8">
    <name type="scientific">Azospirillum thiophilum</name>
    <dbReference type="NCBI Taxonomy" id="528244"/>
    <lineage>
        <taxon>Bacteria</taxon>
        <taxon>Pseudomonadati</taxon>
        <taxon>Pseudomonadota</taxon>
        <taxon>Alphaproteobacteria</taxon>
        <taxon>Rhodospirillales</taxon>
        <taxon>Azospirillaceae</taxon>
        <taxon>Azospirillum</taxon>
    </lineage>
</organism>
<dbReference type="RefSeq" id="WP_045581829.1">
    <property type="nucleotide sequence ID" value="NZ_CP012401.1"/>
</dbReference>
<dbReference type="FunFam" id="3.40.640.10:FF:000035">
    <property type="entry name" value="O-succinylhomoserine sulfhydrylase"/>
    <property type="match status" value="1"/>
</dbReference>
<evidence type="ECO:0000256" key="2">
    <source>
        <dbReference type="ARBA" id="ARBA00009077"/>
    </source>
</evidence>
<dbReference type="NCBIfam" id="NF006004">
    <property type="entry name" value="PRK08134.1"/>
    <property type="match status" value="1"/>
</dbReference>
<dbReference type="GO" id="GO:0030170">
    <property type="term" value="F:pyridoxal phosphate binding"/>
    <property type="evidence" value="ECO:0007669"/>
    <property type="project" value="InterPro"/>
</dbReference>
<dbReference type="KEGG" id="ati:AL072_01335"/>
<dbReference type="GO" id="GO:0003961">
    <property type="term" value="F:O-acetylhomoserine aminocarboxypropyltransferase activity"/>
    <property type="evidence" value="ECO:0007669"/>
    <property type="project" value="UniProtKB-EC"/>
</dbReference>
<dbReference type="InterPro" id="IPR000277">
    <property type="entry name" value="Cys/Met-Metab_PyrdxlP-dep_enz"/>
</dbReference>
<evidence type="ECO:0000256" key="4">
    <source>
        <dbReference type="ARBA" id="ARBA00022898"/>
    </source>
</evidence>
<dbReference type="EC" id="2.5.1.49" evidence="7"/>
<dbReference type="Proteomes" id="UP000069935">
    <property type="component" value="Chromosome 1"/>
</dbReference>
<proteinExistence type="inferred from homology"/>
<keyword evidence="3 7" id="KW-0808">Transferase</keyword>
<dbReference type="NCBIfam" id="TIGR01326">
    <property type="entry name" value="OAH_OAS_sulfhy"/>
    <property type="match status" value="1"/>
</dbReference>
<keyword evidence="8" id="KW-1185">Reference proteome</keyword>
<dbReference type="InterPro" id="IPR015424">
    <property type="entry name" value="PyrdxlP-dep_Trfase"/>
</dbReference>
<accession>A0AAC8VV61</accession>
<comment type="similarity">
    <text evidence="2 6">Belongs to the trans-sulfuration enzymes family.</text>
</comment>
<dbReference type="InterPro" id="IPR054542">
    <property type="entry name" value="Cys_met_metab_PP"/>
</dbReference>
<protein>
    <submittedName>
        <fullName evidence="7">O-acetylhomoserine aminocarboxypropyltransferase</fullName>
        <ecNumber evidence="7">2.5.1.49</ecNumber>
    </submittedName>
</protein>
<evidence type="ECO:0000256" key="1">
    <source>
        <dbReference type="ARBA" id="ARBA00001933"/>
    </source>
</evidence>
<dbReference type="GO" id="GO:0019346">
    <property type="term" value="P:transsulfuration"/>
    <property type="evidence" value="ECO:0007669"/>
    <property type="project" value="InterPro"/>
</dbReference>
<evidence type="ECO:0000313" key="7">
    <source>
        <dbReference type="EMBL" id="ALG69786.1"/>
    </source>
</evidence>
<dbReference type="InterPro" id="IPR006235">
    <property type="entry name" value="OAc-hSer/O-AcSer_sulfhydrylase"/>
</dbReference>
<dbReference type="CDD" id="cd00614">
    <property type="entry name" value="CGS_like"/>
    <property type="match status" value="1"/>
</dbReference>
<comment type="cofactor">
    <cofactor evidence="1 6">
        <name>pyridoxal 5'-phosphate</name>
        <dbReference type="ChEBI" id="CHEBI:597326"/>
    </cofactor>
</comment>
<dbReference type="InterPro" id="IPR015422">
    <property type="entry name" value="PyrdxlP-dep_Trfase_small"/>
</dbReference>
<dbReference type="GO" id="GO:0071269">
    <property type="term" value="P:L-homocysteine biosynthetic process"/>
    <property type="evidence" value="ECO:0007669"/>
    <property type="project" value="TreeGrafter"/>
</dbReference>
<dbReference type="PROSITE" id="PS00868">
    <property type="entry name" value="CYS_MET_METAB_PP"/>
    <property type="match status" value="1"/>
</dbReference>
<dbReference type="GO" id="GO:0004124">
    <property type="term" value="F:cysteine synthase activity"/>
    <property type="evidence" value="ECO:0007669"/>
    <property type="project" value="TreeGrafter"/>
</dbReference>
<reference evidence="8" key="1">
    <citation type="submission" date="2015-08" db="EMBL/GenBank/DDBJ databases">
        <title>Complete Genome Sequence of Azospirillum thiophilum BV-S.</title>
        <authorList>
            <person name="Fomenkov A."/>
            <person name="Vincze T."/>
            <person name="Grabovich M."/>
            <person name="Dubinina G."/>
            <person name="Orlova M."/>
            <person name="Belousova E."/>
            <person name="Roberts R.J."/>
        </authorList>
    </citation>
    <scope>NUCLEOTIDE SEQUENCE [LARGE SCALE GENOMIC DNA]</scope>
    <source>
        <strain evidence="8">BV-S</strain>
    </source>
</reference>
<dbReference type="EMBL" id="CP012401">
    <property type="protein sequence ID" value="ALG69786.1"/>
    <property type="molecule type" value="Genomic_DNA"/>
</dbReference>